<keyword evidence="4" id="KW-1185">Reference proteome</keyword>
<evidence type="ECO:0000313" key="3">
    <source>
        <dbReference type="EMBL" id="WAR04185.1"/>
    </source>
</evidence>
<proteinExistence type="predicted"/>
<dbReference type="InterPro" id="IPR036465">
    <property type="entry name" value="vWFA_dom_sf"/>
</dbReference>
<protein>
    <submittedName>
        <fullName evidence="3">MATN1-like protein</fullName>
    </submittedName>
</protein>
<dbReference type="CDD" id="cd01450">
    <property type="entry name" value="vWFA_subfamily_ECM"/>
    <property type="match status" value="1"/>
</dbReference>
<name>A0ABY7E2W5_MYAAR</name>
<dbReference type="Gene3D" id="3.40.50.410">
    <property type="entry name" value="von Willebrand factor, type A domain"/>
    <property type="match status" value="2"/>
</dbReference>
<dbReference type="PANTHER" id="PTHR24020">
    <property type="entry name" value="COLLAGEN ALPHA"/>
    <property type="match status" value="1"/>
</dbReference>
<feature type="signal peptide" evidence="1">
    <location>
        <begin position="1"/>
        <end position="21"/>
    </location>
</feature>
<reference evidence="3" key="1">
    <citation type="submission" date="2022-11" db="EMBL/GenBank/DDBJ databases">
        <title>Centuries of genome instability and evolution in soft-shell clam transmissible cancer (bioRxiv).</title>
        <authorList>
            <person name="Hart S.F.M."/>
            <person name="Yonemitsu M.A."/>
            <person name="Giersch R.M."/>
            <person name="Beal B.F."/>
            <person name="Arriagada G."/>
            <person name="Davis B.W."/>
            <person name="Ostrander E.A."/>
            <person name="Goff S.P."/>
            <person name="Metzger M.J."/>
        </authorList>
    </citation>
    <scope>NUCLEOTIDE SEQUENCE</scope>
    <source>
        <strain evidence="3">MELC-2E11</strain>
        <tissue evidence="3">Siphon/mantle</tissue>
    </source>
</reference>
<evidence type="ECO:0000313" key="4">
    <source>
        <dbReference type="Proteomes" id="UP001164746"/>
    </source>
</evidence>
<dbReference type="PROSITE" id="PS50234">
    <property type="entry name" value="VWFA"/>
    <property type="match status" value="2"/>
</dbReference>
<feature type="domain" description="VWFA" evidence="2">
    <location>
        <begin position="243"/>
        <end position="416"/>
    </location>
</feature>
<organism evidence="3 4">
    <name type="scientific">Mya arenaria</name>
    <name type="common">Soft-shell clam</name>
    <dbReference type="NCBI Taxonomy" id="6604"/>
    <lineage>
        <taxon>Eukaryota</taxon>
        <taxon>Metazoa</taxon>
        <taxon>Spiralia</taxon>
        <taxon>Lophotrochozoa</taxon>
        <taxon>Mollusca</taxon>
        <taxon>Bivalvia</taxon>
        <taxon>Autobranchia</taxon>
        <taxon>Heteroconchia</taxon>
        <taxon>Euheterodonta</taxon>
        <taxon>Imparidentia</taxon>
        <taxon>Neoheterodontei</taxon>
        <taxon>Myida</taxon>
        <taxon>Myoidea</taxon>
        <taxon>Myidae</taxon>
        <taxon>Mya</taxon>
    </lineage>
</organism>
<sequence length="420" mass="46456">MLRMPLTGAIICLVLVQFVNSAPRNVDDVAKKVCQNKPAEIIFLMDSSSSIWYIDFAKQINFVSDMVDHFEIGPDKTRIGVGSFAYKYRPNFGLDSYDNAEDIKTAIKAIPQYLGGTYTYDALDGVRTRALDKDIVRAGVVKIVIVLTDGESYNAHKTKVAAMKLKEDAVVFAVGIGEKTDDQELRAIASEPSDEYLFHVGNYGLLDTIKEALAVTACKVELNDGEYAEVNRGPACGAERSADVMFLMEPKELGVTNTLEITEFIADLTNDFNTENGNIRVGMQTSHCGTGNVELGEYTEGEELAKAFKNTPVSSMGHMVKRLRIHSYTEENGGRDSARHMAVIFVDDALFDPEAVIKEAKRSKHQDVELFVVAIGDSVVDSELESLVSHPTDRHIIRVNSYEDLKLSKPKFLEQFCVGL</sequence>
<dbReference type="PRINTS" id="PR00453">
    <property type="entry name" value="VWFADOMAIN"/>
</dbReference>
<feature type="chain" id="PRO_5045465661" evidence="1">
    <location>
        <begin position="22"/>
        <end position="420"/>
    </location>
</feature>
<keyword evidence="1" id="KW-0732">Signal</keyword>
<dbReference type="SMART" id="SM00327">
    <property type="entry name" value="VWA"/>
    <property type="match status" value="2"/>
</dbReference>
<dbReference type="InterPro" id="IPR050525">
    <property type="entry name" value="ECM_Assembly_Org"/>
</dbReference>
<dbReference type="EMBL" id="CP111016">
    <property type="protein sequence ID" value="WAR04185.1"/>
    <property type="molecule type" value="Genomic_DNA"/>
</dbReference>
<dbReference type="Proteomes" id="UP001164746">
    <property type="component" value="Chromosome 5"/>
</dbReference>
<feature type="domain" description="VWFA" evidence="2">
    <location>
        <begin position="40"/>
        <end position="213"/>
    </location>
</feature>
<dbReference type="SUPFAM" id="SSF53300">
    <property type="entry name" value="vWA-like"/>
    <property type="match status" value="2"/>
</dbReference>
<dbReference type="InterPro" id="IPR002035">
    <property type="entry name" value="VWF_A"/>
</dbReference>
<gene>
    <name evidence="3" type="ORF">MAR_019554</name>
</gene>
<dbReference type="Pfam" id="PF00092">
    <property type="entry name" value="VWA"/>
    <property type="match status" value="2"/>
</dbReference>
<evidence type="ECO:0000259" key="2">
    <source>
        <dbReference type="PROSITE" id="PS50234"/>
    </source>
</evidence>
<evidence type="ECO:0000256" key="1">
    <source>
        <dbReference type="SAM" id="SignalP"/>
    </source>
</evidence>
<accession>A0ABY7E2W5</accession>
<dbReference type="PANTHER" id="PTHR24020:SF84">
    <property type="entry name" value="VWFA DOMAIN-CONTAINING PROTEIN"/>
    <property type="match status" value="1"/>
</dbReference>